<keyword evidence="4" id="KW-1185">Reference proteome</keyword>
<feature type="transmembrane region" description="Helical" evidence="1">
    <location>
        <begin position="155"/>
        <end position="175"/>
    </location>
</feature>
<dbReference type="RefSeq" id="WP_044045190.1">
    <property type="nucleotide sequence ID" value="NC_005861.2"/>
</dbReference>
<organism evidence="3 4">
    <name type="scientific">Protochlamydia amoebophila (strain UWE25)</name>
    <dbReference type="NCBI Taxonomy" id="264201"/>
    <lineage>
        <taxon>Bacteria</taxon>
        <taxon>Pseudomonadati</taxon>
        <taxon>Chlamydiota</taxon>
        <taxon>Chlamydiia</taxon>
        <taxon>Parachlamydiales</taxon>
        <taxon>Parachlamydiaceae</taxon>
        <taxon>Candidatus Protochlamydia</taxon>
    </lineage>
</organism>
<feature type="transmembrane region" description="Helical" evidence="1">
    <location>
        <begin position="88"/>
        <end position="111"/>
    </location>
</feature>
<evidence type="ECO:0000313" key="3">
    <source>
        <dbReference type="EMBL" id="SPJ31890.1"/>
    </source>
</evidence>
<feature type="domain" description="DUF2231" evidence="2">
    <location>
        <begin position="54"/>
        <end position="180"/>
    </location>
</feature>
<dbReference type="KEGG" id="pcu:PC_RS07345"/>
<evidence type="ECO:0000256" key="1">
    <source>
        <dbReference type="SAM" id="Phobius"/>
    </source>
</evidence>
<keyword evidence="1" id="KW-0812">Transmembrane</keyword>
<proteinExistence type="predicted"/>
<sequence length="185" mass="21330">MKNRWILIGLLLLSQAFLQAYEEHHPKAFIAQMQGIDYNPEKNWTDWVVKIGHFHHIFVHFPIALLTMAVFAEILFAWYRTSFFENAAVFMIISTAVLVPITALLGFALSLGQFYPDTLNDVFVWHRYFGVVTVILALWACHLRNQYSRDSSKGLCSYYICLFFSFLVVNLTGLLGNTLTLGWNL</sequence>
<evidence type="ECO:0000313" key="4">
    <source>
        <dbReference type="Proteomes" id="UP000000529"/>
    </source>
</evidence>
<protein>
    <recommendedName>
        <fullName evidence="2">DUF2231 domain-containing protein</fullName>
    </recommendedName>
</protein>
<dbReference type="Pfam" id="PF09990">
    <property type="entry name" value="DUF2231"/>
    <property type="match status" value="1"/>
</dbReference>
<dbReference type="EMBL" id="BX908798">
    <property type="protein sequence ID" value="SPJ31890.1"/>
    <property type="molecule type" value="Genomic_DNA"/>
</dbReference>
<keyword evidence="1" id="KW-0472">Membrane</keyword>
<evidence type="ECO:0000259" key="2">
    <source>
        <dbReference type="Pfam" id="PF09990"/>
    </source>
</evidence>
<gene>
    <name evidence="3" type="ORF">PC_RS07345</name>
</gene>
<feature type="transmembrane region" description="Helical" evidence="1">
    <location>
        <begin position="123"/>
        <end position="143"/>
    </location>
</feature>
<dbReference type="InterPro" id="IPR019251">
    <property type="entry name" value="DUF2231_TM"/>
</dbReference>
<accession>A0A2P9HA50</accession>
<dbReference type="OrthoDB" id="1099022at2"/>
<feature type="transmembrane region" description="Helical" evidence="1">
    <location>
        <begin position="57"/>
        <end position="76"/>
    </location>
</feature>
<keyword evidence="1" id="KW-1133">Transmembrane helix</keyword>
<dbReference type="AlphaFoldDB" id="A0A2P9HA50"/>
<dbReference type="Proteomes" id="UP000000529">
    <property type="component" value="Chromosome"/>
</dbReference>
<name>A0A2P9HA50_PARUW</name>
<reference evidence="3 4" key="1">
    <citation type="journal article" date="2004" name="Science">
        <title>Illuminating the evolutionary history of chlamydiae.</title>
        <authorList>
            <person name="Horn M."/>
            <person name="Collingro A."/>
            <person name="Schmitz-Esser S."/>
            <person name="Beier C.L."/>
            <person name="Purkhold U."/>
            <person name="Fartmann B."/>
            <person name="Brandt P."/>
            <person name="Nyakatura G.J."/>
            <person name="Droege M."/>
            <person name="Frishman D."/>
            <person name="Rattei T."/>
            <person name="Mewes H."/>
            <person name="Wagner M."/>
        </authorList>
    </citation>
    <scope>NUCLEOTIDE SEQUENCE [LARGE SCALE GENOMIC DNA]</scope>
    <source>
        <strain evidence="3 4">UWE25</strain>
    </source>
</reference>